<feature type="chain" id="PRO_5040394945" description="Secreted protein" evidence="1">
    <location>
        <begin position="20"/>
        <end position="105"/>
    </location>
</feature>
<proteinExistence type="predicted"/>
<evidence type="ECO:0000313" key="2">
    <source>
        <dbReference type="EMBL" id="KAF8911127.1"/>
    </source>
</evidence>
<keyword evidence="3" id="KW-1185">Reference proteome</keyword>
<evidence type="ECO:0000256" key="1">
    <source>
        <dbReference type="SAM" id="SignalP"/>
    </source>
</evidence>
<gene>
    <name evidence="2" type="ORF">CPB84DRAFT_1763386</name>
</gene>
<dbReference type="OrthoDB" id="10030083at2759"/>
<name>A0A9P5P099_GYMJU</name>
<dbReference type="AlphaFoldDB" id="A0A9P5P099"/>
<sequence length="105" mass="12006">MILFFALLLGACLISGALTIDEFHNWDDVLAGAIKGNMYRSHCFPPNIRFHFRLQVQPLAPAACYIPLPSPAIFTQRLAWTVFHLPTFARNCLLRPTFYSRRRLG</sequence>
<reference evidence="2" key="1">
    <citation type="submission" date="2020-11" db="EMBL/GenBank/DDBJ databases">
        <authorList>
            <consortium name="DOE Joint Genome Institute"/>
            <person name="Ahrendt S."/>
            <person name="Riley R."/>
            <person name="Andreopoulos W."/>
            <person name="LaButti K."/>
            <person name="Pangilinan J."/>
            <person name="Ruiz-duenas F.J."/>
            <person name="Barrasa J.M."/>
            <person name="Sanchez-Garcia M."/>
            <person name="Camarero S."/>
            <person name="Miyauchi S."/>
            <person name="Serrano A."/>
            <person name="Linde D."/>
            <person name="Babiker R."/>
            <person name="Drula E."/>
            <person name="Ayuso-Fernandez I."/>
            <person name="Pacheco R."/>
            <person name="Padilla G."/>
            <person name="Ferreira P."/>
            <person name="Barriuso J."/>
            <person name="Kellner H."/>
            <person name="Castanera R."/>
            <person name="Alfaro M."/>
            <person name="Ramirez L."/>
            <person name="Pisabarro A.G."/>
            <person name="Kuo A."/>
            <person name="Tritt A."/>
            <person name="Lipzen A."/>
            <person name="He G."/>
            <person name="Yan M."/>
            <person name="Ng V."/>
            <person name="Cullen D."/>
            <person name="Martin F."/>
            <person name="Rosso M.-N."/>
            <person name="Henrissat B."/>
            <person name="Hibbett D."/>
            <person name="Martinez A.T."/>
            <person name="Grigoriev I.V."/>
        </authorList>
    </citation>
    <scope>NUCLEOTIDE SEQUENCE</scope>
    <source>
        <strain evidence="2">AH 44721</strain>
    </source>
</reference>
<keyword evidence="1" id="KW-0732">Signal</keyword>
<dbReference type="Proteomes" id="UP000724874">
    <property type="component" value="Unassembled WGS sequence"/>
</dbReference>
<comment type="caution">
    <text evidence="2">The sequence shown here is derived from an EMBL/GenBank/DDBJ whole genome shotgun (WGS) entry which is preliminary data.</text>
</comment>
<evidence type="ECO:0008006" key="4">
    <source>
        <dbReference type="Google" id="ProtNLM"/>
    </source>
</evidence>
<accession>A0A9P5P099</accession>
<evidence type="ECO:0000313" key="3">
    <source>
        <dbReference type="Proteomes" id="UP000724874"/>
    </source>
</evidence>
<feature type="signal peptide" evidence="1">
    <location>
        <begin position="1"/>
        <end position="19"/>
    </location>
</feature>
<organism evidence="2 3">
    <name type="scientific">Gymnopilus junonius</name>
    <name type="common">Spectacular rustgill mushroom</name>
    <name type="synonym">Gymnopilus spectabilis subsp. junonius</name>
    <dbReference type="NCBI Taxonomy" id="109634"/>
    <lineage>
        <taxon>Eukaryota</taxon>
        <taxon>Fungi</taxon>
        <taxon>Dikarya</taxon>
        <taxon>Basidiomycota</taxon>
        <taxon>Agaricomycotina</taxon>
        <taxon>Agaricomycetes</taxon>
        <taxon>Agaricomycetidae</taxon>
        <taxon>Agaricales</taxon>
        <taxon>Agaricineae</taxon>
        <taxon>Hymenogastraceae</taxon>
        <taxon>Gymnopilus</taxon>
    </lineage>
</organism>
<dbReference type="EMBL" id="JADNYJ010000005">
    <property type="protein sequence ID" value="KAF8911127.1"/>
    <property type="molecule type" value="Genomic_DNA"/>
</dbReference>
<protein>
    <recommendedName>
        <fullName evidence="4">Secreted protein</fullName>
    </recommendedName>
</protein>